<keyword evidence="8" id="KW-0408">Iron</keyword>
<dbReference type="Gene3D" id="1.10.275.40">
    <property type="match status" value="1"/>
</dbReference>
<dbReference type="PROSITE" id="PS51193">
    <property type="entry name" value="HELICASE_ATP_BIND_2"/>
    <property type="match status" value="1"/>
</dbReference>
<dbReference type="GO" id="GO:0016818">
    <property type="term" value="F:hydrolase activity, acting on acid anhydrides, in phosphorus-containing anhydrides"/>
    <property type="evidence" value="ECO:0007669"/>
    <property type="project" value="InterPro"/>
</dbReference>
<evidence type="ECO:0000256" key="3">
    <source>
        <dbReference type="ARBA" id="ARBA00022741"/>
    </source>
</evidence>
<dbReference type="PANTHER" id="PTHR11472:SF34">
    <property type="entry name" value="REGULATOR OF TELOMERE ELONGATION HELICASE 1"/>
    <property type="match status" value="1"/>
</dbReference>
<dbReference type="InterPro" id="IPR011604">
    <property type="entry name" value="PDDEXK-like_dom_sf"/>
</dbReference>
<dbReference type="SMART" id="SM00491">
    <property type="entry name" value="HELICc2"/>
    <property type="match status" value="1"/>
</dbReference>
<accession>A0A844DYW8</accession>
<keyword evidence="10" id="KW-0238">DNA-binding</keyword>
<dbReference type="InterPro" id="IPR042493">
    <property type="entry name" value="XPD_DNA_FeS"/>
</dbReference>
<evidence type="ECO:0000313" key="15">
    <source>
        <dbReference type="EMBL" id="MSD14614.1"/>
    </source>
</evidence>
<dbReference type="Gene3D" id="1.10.30.20">
    <property type="entry name" value="Bacterial XPD DNA helicase, FeS cluster domain"/>
    <property type="match status" value="1"/>
</dbReference>
<name>A0A844DYW8_EUBRA</name>
<evidence type="ECO:0000256" key="1">
    <source>
        <dbReference type="ARBA" id="ARBA00022485"/>
    </source>
</evidence>
<dbReference type="SUPFAM" id="SSF52540">
    <property type="entry name" value="P-loop containing nucleoside triphosphate hydrolases"/>
    <property type="match status" value="2"/>
</dbReference>
<dbReference type="GO" id="GO:0005524">
    <property type="term" value="F:ATP binding"/>
    <property type="evidence" value="ECO:0007669"/>
    <property type="project" value="UniProtKB-KW"/>
</dbReference>
<dbReference type="GO" id="GO:0006281">
    <property type="term" value="P:DNA repair"/>
    <property type="evidence" value="ECO:0007669"/>
    <property type="project" value="UniProtKB-KW"/>
</dbReference>
<keyword evidence="4" id="KW-0227">DNA damage</keyword>
<dbReference type="GO" id="GO:0051539">
    <property type="term" value="F:4 iron, 4 sulfur cluster binding"/>
    <property type="evidence" value="ECO:0007669"/>
    <property type="project" value="UniProtKB-KW"/>
</dbReference>
<keyword evidence="11" id="KW-0234">DNA repair</keyword>
<dbReference type="InterPro" id="IPR006554">
    <property type="entry name" value="Helicase-like_DEXD_c2"/>
</dbReference>
<dbReference type="InterPro" id="IPR027417">
    <property type="entry name" value="P-loop_NTPase"/>
</dbReference>
<dbReference type="PANTHER" id="PTHR11472">
    <property type="entry name" value="DNA REPAIR DEAD HELICASE RAD3/XP-D SUBFAMILY MEMBER"/>
    <property type="match status" value="1"/>
</dbReference>
<evidence type="ECO:0000259" key="14">
    <source>
        <dbReference type="PROSITE" id="PS51193"/>
    </source>
</evidence>
<evidence type="ECO:0000313" key="16">
    <source>
        <dbReference type="Proteomes" id="UP000431304"/>
    </source>
</evidence>
<dbReference type="Gene3D" id="3.40.50.300">
    <property type="entry name" value="P-loop containing nucleotide triphosphate hydrolases"/>
    <property type="match status" value="2"/>
</dbReference>
<evidence type="ECO:0000256" key="12">
    <source>
        <dbReference type="ARBA" id="ARBA00023235"/>
    </source>
</evidence>
<feature type="domain" description="Helicase ATP-binding" evidence="14">
    <location>
        <begin position="195"/>
        <end position="444"/>
    </location>
</feature>
<evidence type="ECO:0000256" key="10">
    <source>
        <dbReference type="ARBA" id="ARBA00023125"/>
    </source>
</evidence>
<dbReference type="InterPro" id="IPR045028">
    <property type="entry name" value="DinG/Rad3-like"/>
</dbReference>
<keyword evidence="7" id="KW-0067">ATP-binding</keyword>
<dbReference type="GO" id="GO:0003677">
    <property type="term" value="F:DNA binding"/>
    <property type="evidence" value="ECO:0007669"/>
    <property type="project" value="UniProtKB-KW"/>
</dbReference>
<evidence type="ECO:0000256" key="5">
    <source>
        <dbReference type="ARBA" id="ARBA00022801"/>
    </source>
</evidence>
<dbReference type="RefSeq" id="WP_154314062.1">
    <property type="nucleotide sequence ID" value="NZ_WKRA01000001.1"/>
</dbReference>
<dbReference type="SMART" id="SM00487">
    <property type="entry name" value="DEXDc"/>
    <property type="match status" value="1"/>
</dbReference>
<dbReference type="EMBL" id="WKRA01000001">
    <property type="protein sequence ID" value="MSD14614.1"/>
    <property type="molecule type" value="Genomic_DNA"/>
</dbReference>
<keyword evidence="9" id="KW-0411">Iron-sulfur</keyword>
<dbReference type="Pfam" id="PF13307">
    <property type="entry name" value="Helicase_C_2"/>
    <property type="match status" value="1"/>
</dbReference>
<evidence type="ECO:0000256" key="11">
    <source>
        <dbReference type="ARBA" id="ARBA00023204"/>
    </source>
</evidence>
<evidence type="ECO:0000256" key="7">
    <source>
        <dbReference type="ARBA" id="ARBA00022840"/>
    </source>
</evidence>
<organism evidence="15 16">
    <name type="scientific">Eubacterium ramulus</name>
    <dbReference type="NCBI Taxonomy" id="39490"/>
    <lineage>
        <taxon>Bacteria</taxon>
        <taxon>Bacillati</taxon>
        <taxon>Bacillota</taxon>
        <taxon>Clostridia</taxon>
        <taxon>Eubacteriales</taxon>
        <taxon>Eubacteriaceae</taxon>
        <taxon>Eubacterium</taxon>
    </lineage>
</organism>
<gene>
    <name evidence="15" type="ORF">GKE72_00680</name>
</gene>
<dbReference type="AlphaFoldDB" id="A0A844DYW8"/>
<keyword evidence="2" id="KW-0479">Metal-binding</keyword>
<dbReference type="InterPro" id="IPR010614">
    <property type="entry name" value="RAD3-like_helicase_DEAD"/>
</dbReference>
<comment type="similarity">
    <text evidence="13">Belongs to the helicase family. DinG subfamily.</text>
</comment>
<evidence type="ECO:0000256" key="8">
    <source>
        <dbReference type="ARBA" id="ARBA00023004"/>
    </source>
</evidence>
<keyword evidence="6 15" id="KW-0347">Helicase</keyword>
<evidence type="ECO:0000256" key="2">
    <source>
        <dbReference type="ARBA" id="ARBA00022723"/>
    </source>
</evidence>
<keyword evidence="5" id="KW-0378">Hydrolase</keyword>
<dbReference type="GO" id="GO:0046872">
    <property type="term" value="F:metal ion binding"/>
    <property type="evidence" value="ECO:0007669"/>
    <property type="project" value="UniProtKB-KW"/>
</dbReference>
<dbReference type="Proteomes" id="UP000431304">
    <property type="component" value="Unassembled WGS sequence"/>
</dbReference>
<dbReference type="InterPro" id="IPR014013">
    <property type="entry name" value="Helic_SF1/SF2_ATP-bd_DinG/Rad3"/>
</dbReference>
<dbReference type="InterPro" id="IPR006555">
    <property type="entry name" value="ATP-dep_Helicase_C"/>
</dbReference>
<keyword evidence="12" id="KW-0413">Isomerase</keyword>
<evidence type="ECO:0000256" key="6">
    <source>
        <dbReference type="ARBA" id="ARBA00022806"/>
    </source>
</evidence>
<dbReference type="Gene3D" id="3.90.320.10">
    <property type="match status" value="1"/>
</dbReference>
<evidence type="ECO:0000256" key="9">
    <source>
        <dbReference type="ARBA" id="ARBA00023014"/>
    </source>
</evidence>
<dbReference type="Pfam" id="PF06733">
    <property type="entry name" value="DEAD_2"/>
    <property type="match status" value="1"/>
</dbReference>
<reference evidence="15 16" key="1">
    <citation type="journal article" date="2019" name="Nat. Med.">
        <title>A library of human gut bacterial isolates paired with longitudinal multiomics data enables mechanistic microbiome research.</title>
        <authorList>
            <person name="Poyet M."/>
            <person name="Groussin M."/>
            <person name="Gibbons S.M."/>
            <person name="Avila-Pacheco J."/>
            <person name="Jiang X."/>
            <person name="Kearney S.M."/>
            <person name="Perrotta A.R."/>
            <person name="Berdy B."/>
            <person name="Zhao S."/>
            <person name="Lieberman T.D."/>
            <person name="Swanson P.K."/>
            <person name="Smith M."/>
            <person name="Roesemann S."/>
            <person name="Alexander J.E."/>
            <person name="Rich S.A."/>
            <person name="Livny J."/>
            <person name="Vlamakis H."/>
            <person name="Clish C."/>
            <person name="Bullock K."/>
            <person name="Deik A."/>
            <person name="Scott J."/>
            <person name="Pierce K.A."/>
            <person name="Xavier R.J."/>
            <person name="Alm E.J."/>
        </authorList>
    </citation>
    <scope>NUCLEOTIDE SEQUENCE [LARGE SCALE GENOMIC DNA]</scope>
    <source>
        <strain evidence="15 16">BIOML-A3</strain>
    </source>
</reference>
<dbReference type="SMART" id="SM00488">
    <property type="entry name" value="DEXDc2"/>
    <property type="match status" value="1"/>
</dbReference>
<comment type="caution">
    <text evidence="15">The sequence shown here is derived from an EMBL/GenBank/DDBJ whole genome shotgun (WGS) entry which is preliminary data.</text>
</comment>
<keyword evidence="1" id="KW-0004">4Fe-4S</keyword>
<keyword evidence="3" id="KW-0547">Nucleotide-binding</keyword>
<dbReference type="InterPro" id="IPR014001">
    <property type="entry name" value="Helicase_ATP-bd"/>
</dbReference>
<dbReference type="GO" id="GO:0003678">
    <property type="term" value="F:DNA helicase activity"/>
    <property type="evidence" value="ECO:0007669"/>
    <property type="project" value="InterPro"/>
</dbReference>
<evidence type="ECO:0000256" key="13">
    <source>
        <dbReference type="ARBA" id="ARBA00038058"/>
    </source>
</evidence>
<evidence type="ECO:0000256" key="4">
    <source>
        <dbReference type="ARBA" id="ARBA00022763"/>
    </source>
</evidence>
<sequence>MEQIETIGATEQRELTRIRISVRNLVEFIFRSGDIDNRIGKGAQKEAMQEGSRMHRKIQGRMGMEYRAEVPLKLEVPQEQYVLALEGRADGIITNADGVTVDEIKCMYTDVTRFEKPIFVHKAQAMCYAYIYALQNGLDQISVQLTYCDLDTEEICRFEEAFSFFWLERWFQDMMEAYRKWTDFQFAWRKIRQTSIQTLEFPFPYREGQYKLVGDVYRTIHRKKILFIQAPTGTGKTISTLFPAIRAVGENLGDKIFYLTAKTITRTVAKDTCDLLKAKGYRGKVIVLTAKEKMCPCEEMDCNPSNCLRAKGHYDRVNDAVYDLITTEENFTRERMLAQAEKYQVCPFEMSLDASLYADIIICDYNYVFDPNVYLKRFFSEEEKGDYIFLVDEAHNLVERGREMYSAVLVKEEILTVKKLVRGKDRKLEAALEKCNRQMLEWKRECETYTIYESIGAFAFSLMRLMSLLDIFLQSRGEMPERKEVTEFYLNLRHFMNMFERVDENYVLYSDFDETDRFCLHLYCVNPSVNLQECLERGKSTIFFSATLLPVNYYKNLLSSKKDNYAVYADSAFREEQRLLFIGRDVSSLYTRRTLGEFHRIALYIQQVLRAKKGNYLIFFPSYRFMEDVYEQFLAVNEQEADCMMQSGNMNEADREEFIQEFSNPRGKSLAAFCVLGGIFSEGIDLKEDLLIGVLIVGTGLPQICNQREILKEYYQEENGQGFDYAYQYPGMNKVLQAAGRVIRTASDRGIIGLLDDRFLRSDYRQLFPREWSQYEVHTLDSLPGALEAFWNLCKGQI</sequence>
<proteinExistence type="inferred from homology"/>
<protein>
    <submittedName>
        <fullName evidence="15">ATP-dependent DNA helicase</fullName>
    </submittedName>
</protein>